<organism evidence="7 8">
    <name type="scientific">Amycolatopsis xylanica</name>
    <dbReference type="NCBI Taxonomy" id="589385"/>
    <lineage>
        <taxon>Bacteria</taxon>
        <taxon>Bacillati</taxon>
        <taxon>Actinomycetota</taxon>
        <taxon>Actinomycetes</taxon>
        <taxon>Pseudonocardiales</taxon>
        <taxon>Pseudonocardiaceae</taxon>
        <taxon>Amycolatopsis</taxon>
    </lineage>
</organism>
<reference evidence="7 8" key="1">
    <citation type="submission" date="2016-10" db="EMBL/GenBank/DDBJ databases">
        <authorList>
            <person name="de Groot N.N."/>
        </authorList>
    </citation>
    <scope>NUCLEOTIDE SEQUENCE [LARGE SCALE GENOMIC DNA]</scope>
    <source>
        <strain evidence="7 8">CPCC 202699</strain>
    </source>
</reference>
<keyword evidence="6" id="KW-0131">Cell cycle</keyword>
<evidence type="ECO:0000313" key="7">
    <source>
        <dbReference type="EMBL" id="SDX55637.1"/>
    </source>
</evidence>
<comment type="similarity">
    <text evidence="2">Belongs to the SsgA family.</text>
</comment>
<accession>A0A1H3CNE6</accession>
<proteinExistence type="inferred from homology"/>
<gene>
    <name evidence="7" type="ORF">SAMN05421504_10394</name>
</gene>
<dbReference type="Gene3D" id="2.30.31.20">
    <property type="entry name" value="Sporulation-specific cell division protein SsgB"/>
    <property type="match status" value="1"/>
</dbReference>
<evidence type="ECO:0000256" key="2">
    <source>
        <dbReference type="ARBA" id="ARBA00009323"/>
    </source>
</evidence>
<dbReference type="RefSeq" id="WP_091289221.1">
    <property type="nucleotide sequence ID" value="NZ_FNON01000003.1"/>
</dbReference>
<evidence type="ECO:0000256" key="1">
    <source>
        <dbReference type="ARBA" id="ARBA00004431"/>
    </source>
</evidence>
<keyword evidence="5" id="KW-0717">Septation</keyword>
<dbReference type="EMBL" id="FNON01000003">
    <property type="protein sequence ID" value="SDX55637.1"/>
    <property type="molecule type" value="Genomic_DNA"/>
</dbReference>
<evidence type="ECO:0000256" key="5">
    <source>
        <dbReference type="ARBA" id="ARBA00023210"/>
    </source>
</evidence>
<dbReference type="GO" id="GO:0030435">
    <property type="term" value="P:sporulation resulting in formation of a cellular spore"/>
    <property type="evidence" value="ECO:0007669"/>
    <property type="project" value="UniProtKB-KW"/>
</dbReference>
<keyword evidence="4" id="KW-0749">Sporulation</keyword>
<evidence type="ECO:0000313" key="8">
    <source>
        <dbReference type="Proteomes" id="UP000199515"/>
    </source>
</evidence>
<evidence type="ECO:0000256" key="3">
    <source>
        <dbReference type="ARBA" id="ARBA00022618"/>
    </source>
</evidence>
<name>A0A1H3CNE6_9PSEU</name>
<comment type="subcellular location">
    <subcellularLocation>
        <location evidence="1">Cell septum</location>
    </subcellularLocation>
</comment>
<dbReference type="OrthoDB" id="3853096at2"/>
<keyword evidence="3 7" id="KW-0132">Cell division</keyword>
<dbReference type="Pfam" id="PF04686">
    <property type="entry name" value="SsgA"/>
    <property type="match status" value="1"/>
</dbReference>
<evidence type="ECO:0000256" key="4">
    <source>
        <dbReference type="ARBA" id="ARBA00022969"/>
    </source>
</evidence>
<protein>
    <submittedName>
        <fullName evidence="7">Streptomyces sporulation and cell division protein, SsgA</fullName>
    </submittedName>
</protein>
<keyword evidence="8" id="KW-1185">Reference proteome</keyword>
<dbReference type="InterPro" id="IPR006776">
    <property type="entry name" value="SsgB"/>
</dbReference>
<dbReference type="GO" id="GO:0000917">
    <property type="term" value="P:division septum assembly"/>
    <property type="evidence" value="ECO:0007669"/>
    <property type="project" value="UniProtKB-KW"/>
</dbReference>
<sequence>MENMRDVVEATITFGFRTFGARPRPVQADLRYDPADPYAVFIGFHTGRGTVRWMFGRDLLADGLLAPAGEGDVIVRPATHPALVLVELNTPGGSAVLEAPADQLAAFVNRTYEVVAPGEEQACFDFDLELSKLV</sequence>
<dbReference type="InterPro" id="IPR038658">
    <property type="entry name" value="SsgB_sf"/>
</dbReference>
<dbReference type="STRING" id="589385.SAMN05421504_10394"/>
<dbReference type="GO" id="GO:0030428">
    <property type="term" value="C:cell septum"/>
    <property type="evidence" value="ECO:0007669"/>
    <property type="project" value="UniProtKB-SubCell"/>
</dbReference>
<dbReference type="Proteomes" id="UP000199515">
    <property type="component" value="Unassembled WGS sequence"/>
</dbReference>
<dbReference type="AlphaFoldDB" id="A0A1H3CNE6"/>
<evidence type="ECO:0000256" key="6">
    <source>
        <dbReference type="ARBA" id="ARBA00023306"/>
    </source>
</evidence>